<organism evidence="1 2">
    <name type="scientific">Austropuccinia psidii MF-1</name>
    <dbReference type="NCBI Taxonomy" id="1389203"/>
    <lineage>
        <taxon>Eukaryota</taxon>
        <taxon>Fungi</taxon>
        <taxon>Dikarya</taxon>
        <taxon>Basidiomycota</taxon>
        <taxon>Pucciniomycotina</taxon>
        <taxon>Pucciniomycetes</taxon>
        <taxon>Pucciniales</taxon>
        <taxon>Sphaerophragmiaceae</taxon>
        <taxon>Austropuccinia</taxon>
    </lineage>
</organism>
<dbReference type="AlphaFoldDB" id="A0A9Q3FTX1"/>
<reference evidence="1" key="1">
    <citation type="submission" date="2021-03" db="EMBL/GenBank/DDBJ databases">
        <title>Draft genome sequence of rust myrtle Austropuccinia psidii MF-1, a brazilian biotype.</title>
        <authorList>
            <person name="Quecine M.C."/>
            <person name="Pachon D.M.R."/>
            <person name="Bonatelli M.L."/>
            <person name="Correr F.H."/>
            <person name="Franceschini L.M."/>
            <person name="Leite T.F."/>
            <person name="Margarido G.R.A."/>
            <person name="Almeida C.A."/>
            <person name="Ferrarezi J.A."/>
            <person name="Labate C.A."/>
        </authorList>
    </citation>
    <scope>NUCLEOTIDE SEQUENCE</scope>
    <source>
        <strain evidence="1">MF-1</strain>
    </source>
</reference>
<accession>A0A9Q3FTX1</accession>
<gene>
    <name evidence="1" type="ORF">O181_085838</name>
</gene>
<keyword evidence="2" id="KW-1185">Reference proteome</keyword>
<dbReference type="EMBL" id="AVOT02051076">
    <property type="protein sequence ID" value="MBW0546123.1"/>
    <property type="molecule type" value="Genomic_DNA"/>
</dbReference>
<evidence type="ECO:0000313" key="1">
    <source>
        <dbReference type="EMBL" id="MBW0546123.1"/>
    </source>
</evidence>
<protein>
    <submittedName>
        <fullName evidence="1">Uncharacterized protein</fullName>
    </submittedName>
</protein>
<sequence length="85" mass="10179">MLESQETNQRTEKDCSEPTYQGLDTLDTIVDGKTLSEIIPNLQFTFQFNRNLKPEEWKDMDQLLQLHQLLKDVFQWSMNNKRFNL</sequence>
<comment type="caution">
    <text evidence="1">The sequence shown here is derived from an EMBL/GenBank/DDBJ whole genome shotgun (WGS) entry which is preliminary data.</text>
</comment>
<name>A0A9Q3FTX1_9BASI</name>
<dbReference type="Proteomes" id="UP000765509">
    <property type="component" value="Unassembled WGS sequence"/>
</dbReference>
<proteinExistence type="predicted"/>
<evidence type="ECO:0000313" key="2">
    <source>
        <dbReference type="Proteomes" id="UP000765509"/>
    </source>
</evidence>